<feature type="signal peptide" evidence="15">
    <location>
        <begin position="1"/>
        <end position="18"/>
    </location>
</feature>
<dbReference type="InterPro" id="IPR002884">
    <property type="entry name" value="P_dom"/>
</dbReference>
<evidence type="ECO:0000256" key="12">
    <source>
        <dbReference type="PIRSR" id="PIRSR615500-1"/>
    </source>
</evidence>
<sequence length="1305" mass="144892">MQASVVVFLLAWFGLATTNEESDGEVHFTNSWAVHIENDDFEAVNNIAQKHGFVNQGQIGSLPGYYHFVKHNVRERSRRSLDDHSDTLLSEPRVKWVEQQRILERSKRDVIQGEDELVQRSVATLRQDTAFTIRDPFFKDQWYLQNIGQSSGPGGVDISVLPVWARGYSGKGVVVSVLDDGLDHTHPDLTRNYDPDASFDFNDFDGDPMPRDQNPENCHGTKCAGEVAAEANNGICGVGVSFNASIGGIRMLDGRATDTIEGSSLSYRSEYIDIYSCCWGPKDDGKRFGKPGHLASKALQIGTQRGRGGKGSIFVWATGNGGLTDDDCNCDGYTTSIYTISIGAISDHGLSTYYTETCASTLAVTFSGGSHRESDENRVVTTDLHHKCTKVFKGTSSAAPLAAGMLALVLEANPTLTWRDVQHVIVESSQVTSPLDEGWKTNGAGKRYNHKFGFGRLDVNKMVETALRWKNVNRQRICHGASHSNKRFIPNSGSLLLSANTSSCSSTPSEIRRLEHVQINITLHHRHRGDLSITLISPSGTRSKMLTTRRNDHSALGLKNWLFMTVHFWGEDPRGLWTVVITDNDNNNREHYLKKYSRGDEEDVTRIFLDETGKHGEMQTDDQMDHAQDHIMKTMEDTAGKIFRGNRLTVSSRRKKLQHIHDKPSLRVIHKKVSKKNPFNNAAKLHRTKVKEGKLAQFKKHYLKSKAKGKVKTSKGKHHWTGKNSDSSMDAFKGKHVGGAPNKHAMFKKLHARKMFSENQGKLKNTLVIEDGREKGKKPRKVVSQRLNVTLNMASKATTNQSTSVASILGKSENATRAFRLISQLISEIQKNPLVSKIAVEALKNPDIGKLFGIESSKDVLENIQETSSPMNSINQHKDDFKNKTKSDVKDSEMETRIAERANGSVIASGNKTSDHFETAKQGTINSNKHKHIQFFKILKDNQDHKSDITASGMDGSGGLESGNYVDERGSGDLNFGKILKTGISGCKGLTNCSGTSDEQASLSVSNKITAQGRGENDAYEIYSGDEDDSQYSESTDDGGEVLENDKNPTVLENDDDNDDLIPEFGFNLNSIDRDTSDSCNFSLDSSNASLVVQKAHCVENSTMEKRADVRDAEDKNLAHYLAVDKLNLASGEDSADNIDSPEGSPFKSKLKSDQDNSDVKYDGKDLEVLQEALENQLSRLSKDPASEKSNAEILARVRDDIKHGDIDDLELLEAQITGGKNEMSRDVRSRTPQDDDDDIDDNDDDNRGQRGGFDEEDEEIERRRISRQADSEKLFKSYYVDPDKYGKDNSGILESWTLILYGTK</sequence>
<evidence type="ECO:0000256" key="5">
    <source>
        <dbReference type="ARBA" id="ARBA00022801"/>
    </source>
</evidence>
<dbReference type="FunFam" id="3.40.50.200:FF:000021">
    <property type="entry name" value="Proprotein convertase subtilisin/kexin type 5a"/>
    <property type="match status" value="1"/>
</dbReference>
<comment type="caution">
    <text evidence="17">The sequence shown here is derived from an EMBL/GenBank/DDBJ whole genome shotgun (WGS) entry which is preliminary data.</text>
</comment>
<dbReference type="GO" id="GO:0016485">
    <property type="term" value="P:protein processing"/>
    <property type="evidence" value="ECO:0007669"/>
    <property type="project" value="TreeGrafter"/>
</dbReference>
<dbReference type="InterPro" id="IPR036852">
    <property type="entry name" value="Peptidase_S8/S53_dom_sf"/>
</dbReference>
<dbReference type="PANTHER" id="PTHR42884:SF23">
    <property type="entry name" value="FURIN-LIKE PROTEASE 2"/>
    <property type="match status" value="1"/>
</dbReference>
<keyword evidence="6 13" id="KW-0720">Serine protease</keyword>
<dbReference type="CDD" id="cd04059">
    <property type="entry name" value="Peptidases_S8_Protein_convertases_Kexins_Furin-like"/>
    <property type="match status" value="1"/>
</dbReference>
<gene>
    <name evidence="17" type="ORF">PMEA_00009215</name>
</gene>
<dbReference type="PROSITE" id="PS00137">
    <property type="entry name" value="SUBTILASE_HIS"/>
    <property type="match status" value="1"/>
</dbReference>
<dbReference type="Gene3D" id="3.40.50.200">
    <property type="entry name" value="Peptidase S8/S53 domain"/>
    <property type="match status" value="1"/>
</dbReference>
<comment type="similarity">
    <text evidence="1">Belongs to the peptidase S8 family. Furin subfamily.</text>
</comment>
<dbReference type="PROSITE" id="PS00136">
    <property type="entry name" value="SUBTILASE_ASP"/>
    <property type="match status" value="1"/>
</dbReference>
<dbReference type="InterPro" id="IPR023827">
    <property type="entry name" value="Peptidase_S8_Asp-AS"/>
</dbReference>
<dbReference type="InterPro" id="IPR032815">
    <property type="entry name" value="S8_pro-domain"/>
</dbReference>
<keyword evidence="7" id="KW-0865">Zymogen</keyword>
<evidence type="ECO:0000256" key="9">
    <source>
        <dbReference type="ARBA" id="ARBA00023180"/>
    </source>
</evidence>
<name>A0AAU9WPK6_9CNID</name>
<dbReference type="SUPFAM" id="SSF52743">
    <property type="entry name" value="Subtilisin-like"/>
    <property type="match status" value="1"/>
</dbReference>
<evidence type="ECO:0000256" key="6">
    <source>
        <dbReference type="ARBA" id="ARBA00022825"/>
    </source>
</evidence>
<feature type="region of interest" description="Disordered" evidence="14">
    <location>
        <begin position="1022"/>
        <end position="1059"/>
    </location>
</feature>
<dbReference type="SUPFAM" id="SSF49785">
    <property type="entry name" value="Galactose-binding domain-like"/>
    <property type="match status" value="1"/>
</dbReference>
<feature type="compositionally biased region" description="Basic residues" evidence="14">
    <location>
        <begin position="705"/>
        <end position="721"/>
    </location>
</feature>
<dbReference type="Gene3D" id="3.30.70.850">
    <property type="entry name" value="Peptidase S8, pro-domain"/>
    <property type="match status" value="1"/>
</dbReference>
<dbReference type="InterPro" id="IPR008979">
    <property type="entry name" value="Galactose-bd-like_sf"/>
</dbReference>
<protein>
    <recommendedName>
        <fullName evidence="11">SPC3</fullName>
    </recommendedName>
</protein>
<dbReference type="InterPro" id="IPR000209">
    <property type="entry name" value="Peptidase_S8/S53_dom"/>
</dbReference>
<dbReference type="InterPro" id="IPR038466">
    <property type="entry name" value="S8_pro-domain_sf"/>
</dbReference>
<dbReference type="PROSITE" id="PS51892">
    <property type="entry name" value="SUBTILASE"/>
    <property type="match status" value="1"/>
</dbReference>
<keyword evidence="2 13" id="KW-0645">Protease</keyword>
<dbReference type="InterPro" id="IPR023828">
    <property type="entry name" value="Peptidase_S8_Ser-AS"/>
</dbReference>
<dbReference type="EMBL" id="CALNXJ010000018">
    <property type="protein sequence ID" value="CAH3121412.1"/>
    <property type="molecule type" value="Genomic_DNA"/>
</dbReference>
<evidence type="ECO:0000313" key="18">
    <source>
        <dbReference type="Proteomes" id="UP001159428"/>
    </source>
</evidence>
<keyword evidence="5 13" id="KW-0378">Hydrolase</keyword>
<keyword evidence="18" id="KW-1185">Reference proteome</keyword>
<feature type="chain" id="PRO_5043650650" description="SPC3" evidence="15">
    <location>
        <begin position="19"/>
        <end position="1305"/>
    </location>
</feature>
<feature type="compositionally biased region" description="Basic and acidic residues" evidence="14">
    <location>
        <begin position="1223"/>
        <end position="1234"/>
    </location>
</feature>
<dbReference type="GO" id="GO:0004252">
    <property type="term" value="F:serine-type endopeptidase activity"/>
    <property type="evidence" value="ECO:0007669"/>
    <property type="project" value="UniProtKB-UniRule"/>
</dbReference>
<evidence type="ECO:0000256" key="10">
    <source>
        <dbReference type="ARBA" id="ARBA00055784"/>
    </source>
</evidence>
<feature type="compositionally biased region" description="Acidic residues" evidence="14">
    <location>
        <begin position="1235"/>
        <end position="1245"/>
    </location>
</feature>
<keyword evidence="8" id="KW-1015">Disulfide bond</keyword>
<evidence type="ECO:0000256" key="13">
    <source>
        <dbReference type="PROSITE-ProRule" id="PRU01240"/>
    </source>
</evidence>
<dbReference type="PANTHER" id="PTHR42884">
    <property type="entry name" value="PROPROTEIN CONVERTASE SUBTILISIN/KEXIN-RELATED"/>
    <property type="match status" value="1"/>
</dbReference>
<dbReference type="PRINTS" id="PR00723">
    <property type="entry name" value="SUBTILISIN"/>
</dbReference>
<dbReference type="GO" id="GO:0000139">
    <property type="term" value="C:Golgi membrane"/>
    <property type="evidence" value="ECO:0007669"/>
    <property type="project" value="TreeGrafter"/>
</dbReference>
<evidence type="ECO:0000256" key="7">
    <source>
        <dbReference type="ARBA" id="ARBA00023145"/>
    </source>
</evidence>
<dbReference type="Gene3D" id="2.60.120.260">
    <property type="entry name" value="Galactose-binding domain-like"/>
    <property type="match status" value="1"/>
</dbReference>
<feature type="domain" description="P/Homo B" evidence="16">
    <location>
        <begin position="471"/>
        <end position="620"/>
    </location>
</feature>
<dbReference type="InterPro" id="IPR034182">
    <property type="entry name" value="Kexin/furin"/>
</dbReference>
<evidence type="ECO:0000256" key="1">
    <source>
        <dbReference type="ARBA" id="ARBA00005325"/>
    </source>
</evidence>
<evidence type="ECO:0000256" key="14">
    <source>
        <dbReference type="SAM" id="MobiDB-lite"/>
    </source>
</evidence>
<feature type="active site" description="Charge relay system" evidence="12 13">
    <location>
        <position position="219"/>
    </location>
</feature>
<evidence type="ECO:0000256" key="2">
    <source>
        <dbReference type="ARBA" id="ARBA00022670"/>
    </source>
</evidence>
<dbReference type="PROSITE" id="PS51829">
    <property type="entry name" value="P_HOMO_B"/>
    <property type="match status" value="1"/>
</dbReference>
<dbReference type="FunFam" id="3.30.70.850:FF:000001">
    <property type="entry name" value="Proprotein convertase subtilisin/kexin type 5"/>
    <property type="match status" value="1"/>
</dbReference>
<dbReference type="PROSITE" id="PS00138">
    <property type="entry name" value="SUBTILASE_SER"/>
    <property type="match status" value="1"/>
</dbReference>
<evidence type="ECO:0000256" key="3">
    <source>
        <dbReference type="ARBA" id="ARBA00022685"/>
    </source>
</evidence>
<accession>A0AAU9WPK6</accession>
<organism evidence="17 18">
    <name type="scientific">Pocillopora meandrina</name>
    <dbReference type="NCBI Taxonomy" id="46732"/>
    <lineage>
        <taxon>Eukaryota</taxon>
        <taxon>Metazoa</taxon>
        <taxon>Cnidaria</taxon>
        <taxon>Anthozoa</taxon>
        <taxon>Hexacorallia</taxon>
        <taxon>Scleractinia</taxon>
        <taxon>Astrocoeniina</taxon>
        <taxon>Pocilloporidae</taxon>
        <taxon>Pocillopora</taxon>
    </lineage>
</organism>
<dbReference type="InterPro" id="IPR015500">
    <property type="entry name" value="Peptidase_S8_subtilisin-rel"/>
</dbReference>
<comment type="function">
    <text evidence="10">Probably involved in the processing of hormone and other protein precursors at sites comprised of pairs of basic amino acid residues.</text>
</comment>
<evidence type="ECO:0000256" key="11">
    <source>
        <dbReference type="ARBA" id="ARBA00076619"/>
    </source>
</evidence>
<feature type="compositionally biased region" description="Acidic residues" evidence="14">
    <location>
        <begin position="1024"/>
        <end position="1043"/>
    </location>
</feature>
<keyword evidence="3" id="KW-0165">Cleavage on pair of basic residues</keyword>
<keyword evidence="4 15" id="KW-0732">Signal</keyword>
<keyword evidence="9" id="KW-0325">Glycoprotein</keyword>
<feature type="region of interest" description="Disordered" evidence="14">
    <location>
        <begin position="1221"/>
        <end position="1267"/>
    </location>
</feature>
<dbReference type="Pfam" id="PF00082">
    <property type="entry name" value="Peptidase_S8"/>
    <property type="match status" value="1"/>
</dbReference>
<dbReference type="FunFam" id="2.60.120.260:FF:000006">
    <property type="entry name" value="Proprotein convertase subtilisin/kexin type 5"/>
    <property type="match status" value="1"/>
</dbReference>
<evidence type="ECO:0000313" key="17">
    <source>
        <dbReference type="EMBL" id="CAH3121412.1"/>
    </source>
</evidence>
<feature type="region of interest" description="Disordered" evidence="14">
    <location>
        <begin position="870"/>
        <end position="893"/>
    </location>
</feature>
<dbReference type="Proteomes" id="UP001159428">
    <property type="component" value="Unassembled WGS sequence"/>
</dbReference>
<evidence type="ECO:0000259" key="16">
    <source>
        <dbReference type="PROSITE" id="PS51829"/>
    </source>
</evidence>
<dbReference type="Pfam" id="PF16470">
    <property type="entry name" value="S8_pro-domain"/>
    <property type="match status" value="1"/>
</dbReference>
<feature type="compositionally biased region" description="Basic and acidic residues" evidence="14">
    <location>
        <begin position="876"/>
        <end position="893"/>
    </location>
</feature>
<feature type="active site" description="Charge relay system" evidence="12 13">
    <location>
        <position position="396"/>
    </location>
</feature>
<evidence type="ECO:0000256" key="8">
    <source>
        <dbReference type="ARBA" id="ARBA00023157"/>
    </source>
</evidence>
<evidence type="ECO:0000256" key="15">
    <source>
        <dbReference type="SAM" id="SignalP"/>
    </source>
</evidence>
<dbReference type="SUPFAM" id="SSF54897">
    <property type="entry name" value="Protease propeptides/inhibitors"/>
    <property type="match status" value="1"/>
</dbReference>
<dbReference type="InterPro" id="IPR022398">
    <property type="entry name" value="Peptidase_S8_His-AS"/>
</dbReference>
<reference evidence="17 18" key="1">
    <citation type="submission" date="2022-05" db="EMBL/GenBank/DDBJ databases">
        <authorList>
            <consortium name="Genoscope - CEA"/>
            <person name="William W."/>
        </authorList>
    </citation>
    <scope>NUCLEOTIDE SEQUENCE [LARGE SCALE GENOMIC DNA]</scope>
</reference>
<feature type="compositionally biased region" description="Basic and acidic residues" evidence="14">
    <location>
        <begin position="1151"/>
        <end position="1162"/>
    </location>
</feature>
<feature type="region of interest" description="Disordered" evidence="14">
    <location>
        <begin position="1132"/>
        <end position="1162"/>
    </location>
</feature>
<dbReference type="GO" id="GO:0005802">
    <property type="term" value="C:trans-Golgi network"/>
    <property type="evidence" value="ECO:0007669"/>
    <property type="project" value="TreeGrafter"/>
</dbReference>
<feature type="region of interest" description="Disordered" evidence="14">
    <location>
        <begin position="705"/>
        <end position="729"/>
    </location>
</feature>
<dbReference type="Pfam" id="PF01483">
    <property type="entry name" value="P_proprotein"/>
    <property type="match status" value="1"/>
</dbReference>
<feature type="active site" description="Charge relay system" evidence="12 13">
    <location>
        <position position="179"/>
    </location>
</feature>
<proteinExistence type="inferred from homology"/>
<evidence type="ECO:0000256" key="4">
    <source>
        <dbReference type="ARBA" id="ARBA00022729"/>
    </source>
</evidence>